<sequence length="109" mass="11416">MNGWALLLLAIVSEVIGSTGLKASQGFSKLLPSLVVVLGYASAFYFLSLALKTIPLNTAYAVWSGLGTALIALLGWLVLKEPMNGAIVLGIVLIIVGVVILNLASRLHL</sequence>
<dbReference type="PANTHER" id="PTHR30561">
    <property type="entry name" value="SMR FAMILY PROTON-DEPENDENT DRUG EFFLUX TRANSPORTER SUGE"/>
    <property type="match status" value="1"/>
</dbReference>
<evidence type="ECO:0000256" key="8">
    <source>
        <dbReference type="SAM" id="Phobius"/>
    </source>
</evidence>
<evidence type="ECO:0000256" key="3">
    <source>
        <dbReference type="ARBA" id="ARBA00022475"/>
    </source>
</evidence>
<keyword evidence="6 8" id="KW-0472">Membrane</keyword>
<evidence type="ECO:0000256" key="1">
    <source>
        <dbReference type="ARBA" id="ARBA00004651"/>
    </source>
</evidence>
<dbReference type="SUPFAM" id="SSF103481">
    <property type="entry name" value="Multidrug resistance efflux transporter EmrE"/>
    <property type="match status" value="1"/>
</dbReference>
<dbReference type="GO" id="GO:0005886">
    <property type="term" value="C:plasma membrane"/>
    <property type="evidence" value="ECO:0007669"/>
    <property type="project" value="UniProtKB-SubCell"/>
</dbReference>
<protein>
    <submittedName>
        <fullName evidence="9">Multidrug resistance protein EbrB</fullName>
    </submittedName>
</protein>
<evidence type="ECO:0000256" key="6">
    <source>
        <dbReference type="ARBA" id="ARBA00023136"/>
    </source>
</evidence>
<dbReference type="Proteomes" id="UP000266089">
    <property type="component" value="Unassembled WGS sequence"/>
</dbReference>
<keyword evidence="2" id="KW-0813">Transport</keyword>
<dbReference type="GO" id="GO:0022857">
    <property type="term" value="F:transmembrane transporter activity"/>
    <property type="evidence" value="ECO:0007669"/>
    <property type="project" value="InterPro"/>
</dbReference>
<dbReference type="PANTHER" id="PTHR30561:SF1">
    <property type="entry name" value="MULTIDRUG TRANSPORTER EMRE"/>
    <property type="match status" value="1"/>
</dbReference>
<name>A0A399E1I9_9DEIN</name>
<proteinExistence type="inferred from homology"/>
<comment type="similarity">
    <text evidence="7">Belongs to the drug/metabolite transporter (DMT) superfamily. Small multidrug resistance (SMR) (TC 2.A.7.1) family.</text>
</comment>
<dbReference type="InterPro" id="IPR000390">
    <property type="entry name" value="Small_drug/metabolite_transptr"/>
</dbReference>
<feature type="transmembrane region" description="Helical" evidence="8">
    <location>
        <begin position="85"/>
        <end position="104"/>
    </location>
</feature>
<dbReference type="InterPro" id="IPR037185">
    <property type="entry name" value="EmrE-like"/>
</dbReference>
<feature type="transmembrane region" description="Helical" evidence="8">
    <location>
        <begin position="59"/>
        <end position="79"/>
    </location>
</feature>
<evidence type="ECO:0000256" key="5">
    <source>
        <dbReference type="ARBA" id="ARBA00022989"/>
    </source>
</evidence>
<dbReference type="EMBL" id="QWKX01000014">
    <property type="protein sequence ID" value="RIH78507.1"/>
    <property type="molecule type" value="Genomic_DNA"/>
</dbReference>
<gene>
    <name evidence="9" type="primary">ebrB</name>
    <name evidence="9" type="ORF">Mcate_00829</name>
</gene>
<dbReference type="RefSeq" id="WP_119361527.1">
    <property type="nucleotide sequence ID" value="NZ_JBHSXZ010000012.1"/>
</dbReference>
<dbReference type="FunFam" id="1.10.3730.20:FF:000001">
    <property type="entry name" value="Quaternary ammonium compound resistance transporter SugE"/>
    <property type="match status" value="1"/>
</dbReference>
<comment type="subcellular location">
    <subcellularLocation>
        <location evidence="1 7">Cell membrane</location>
        <topology evidence="1 7">Multi-pass membrane protein</topology>
    </subcellularLocation>
</comment>
<evidence type="ECO:0000313" key="10">
    <source>
        <dbReference type="Proteomes" id="UP000266089"/>
    </source>
</evidence>
<keyword evidence="3" id="KW-1003">Cell membrane</keyword>
<organism evidence="9 10">
    <name type="scientific">Meiothermus taiwanensis</name>
    <dbReference type="NCBI Taxonomy" id="172827"/>
    <lineage>
        <taxon>Bacteria</taxon>
        <taxon>Thermotogati</taxon>
        <taxon>Deinococcota</taxon>
        <taxon>Deinococci</taxon>
        <taxon>Thermales</taxon>
        <taxon>Thermaceae</taxon>
        <taxon>Meiothermus</taxon>
    </lineage>
</organism>
<evidence type="ECO:0000256" key="2">
    <source>
        <dbReference type="ARBA" id="ARBA00022448"/>
    </source>
</evidence>
<keyword evidence="5 8" id="KW-1133">Transmembrane helix</keyword>
<evidence type="ECO:0000256" key="4">
    <source>
        <dbReference type="ARBA" id="ARBA00022692"/>
    </source>
</evidence>
<dbReference type="AlphaFoldDB" id="A0A399E1I9"/>
<dbReference type="Pfam" id="PF00893">
    <property type="entry name" value="Multi_Drug_Res"/>
    <property type="match status" value="1"/>
</dbReference>
<evidence type="ECO:0000313" key="9">
    <source>
        <dbReference type="EMBL" id="RIH78507.1"/>
    </source>
</evidence>
<evidence type="ECO:0000256" key="7">
    <source>
        <dbReference type="RuleBase" id="RU003942"/>
    </source>
</evidence>
<accession>A0A399E1I9</accession>
<dbReference type="InterPro" id="IPR045324">
    <property type="entry name" value="Small_multidrug_res"/>
</dbReference>
<reference evidence="9 10" key="1">
    <citation type="submission" date="2018-08" db="EMBL/GenBank/DDBJ databases">
        <title>Meiothermus cateniformans JCM 15151 genome sequencing project.</title>
        <authorList>
            <person name="Da Costa M.S."/>
            <person name="Albuquerque L."/>
            <person name="Raposo P."/>
            <person name="Froufe H.J.C."/>
            <person name="Barroso C.S."/>
            <person name="Egas C."/>
        </authorList>
    </citation>
    <scope>NUCLEOTIDE SEQUENCE [LARGE SCALE GENOMIC DNA]</scope>
    <source>
        <strain evidence="9 10">JCM 15151</strain>
    </source>
</reference>
<keyword evidence="4 7" id="KW-0812">Transmembrane</keyword>
<feature type="transmembrane region" description="Helical" evidence="8">
    <location>
        <begin position="27"/>
        <end position="47"/>
    </location>
</feature>
<dbReference type="OrthoDB" id="21828at2"/>
<dbReference type="Gene3D" id="1.10.3730.20">
    <property type="match status" value="1"/>
</dbReference>
<comment type="caution">
    <text evidence="9">The sequence shown here is derived from an EMBL/GenBank/DDBJ whole genome shotgun (WGS) entry which is preliminary data.</text>
</comment>